<reference evidence="13" key="1">
    <citation type="submission" date="2015-11" db="EMBL/GenBank/DDBJ databases">
        <title>Complete genome sequence of a polyethylene-glycol degrader Sphingopyxis macrogoltabida 203N (NBRC 111659).</title>
        <authorList>
            <person name="Yoshiyuki O."/>
            <person name="Shouta N."/>
            <person name="Nagata Y."/>
            <person name="Numata M."/>
            <person name="Tsuchikane K."/>
            <person name="Hosoyama A."/>
            <person name="Yamazoe A."/>
            <person name="Tsuda M."/>
            <person name="Fujita N."/>
            <person name="Kawai F."/>
        </authorList>
    </citation>
    <scope>NUCLEOTIDE SEQUENCE [LARGE SCALE GENOMIC DNA]</scope>
    <source>
        <strain evidence="13">203N</strain>
    </source>
</reference>
<dbReference type="CDD" id="cd09143">
    <property type="entry name" value="PLDc_vPLD1_2_like_bac_2"/>
    <property type="match status" value="1"/>
</dbReference>
<evidence type="ECO:0000256" key="8">
    <source>
        <dbReference type="ARBA" id="ARBA00023098"/>
    </source>
</evidence>
<evidence type="ECO:0000313" key="13">
    <source>
        <dbReference type="Proteomes" id="UP000076088"/>
    </source>
</evidence>
<keyword evidence="5" id="KW-0964">Secreted</keyword>
<evidence type="ECO:0000256" key="2">
    <source>
        <dbReference type="ARBA" id="ARBA00003145"/>
    </source>
</evidence>
<evidence type="ECO:0000256" key="7">
    <source>
        <dbReference type="ARBA" id="ARBA00022801"/>
    </source>
</evidence>
<dbReference type="InterPro" id="IPR001736">
    <property type="entry name" value="PLipase_D/transphosphatidylase"/>
</dbReference>
<feature type="domain" description="PLD phosphodiesterase" evidence="11">
    <location>
        <begin position="344"/>
        <end position="371"/>
    </location>
</feature>
<comment type="catalytic activity">
    <reaction evidence="1">
        <text>a 1,2-diacyl-sn-glycero-3-phosphocholine + H2O = a 1,2-diacyl-sn-glycero-3-phosphate + choline + H(+)</text>
        <dbReference type="Rhea" id="RHEA:14445"/>
        <dbReference type="ChEBI" id="CHEBI:15354"/>
        <dbReference type="ChEBI" id="CHEBI:15377"/>
        <dbReference type="ChEBI" id="CHEBI:15378"/>
        <dbReference type="ChEBI" id="CHEBI:57643"/>
        <dbReference type="ChEBI" id="CHEBI:58608"/>
        <dbReference type="EC" id="3.1.4.4"/>
    </reaction>
</comment>
<keyword evidence="6" id="KW-0677">Repeat</keyword>
<evidence type="ECO:0000259" key="11">
    <source>
        <dbReference type="PROSITE" id="PS50035"/>
    </source>
</evidence>
<evidence type="ECO:0000256" key="10">
    <source>
        <dbReference type="SAM" id="MobiDB-lite"/>
    </source>
</evidence>
<dbReference type="InterPro" id="IPR025202">
    <property type="entry name" value="PLD-like_dom"/>
</dbReference>
<proteinExistence type="predicted"/>
<protein>
    <recommendedName>
        <fullName evidence="4">Phospholipase D</fullName>
    </recommendedName>
    <alternativeName>
        <fullName evidence="9">Choline phosphatase</fullName>
    </alternativeName>
</protein>
<keyword evidence="13" id="KW-1185">Reference proteome</keyword>
<evidence type="ECO:0000256" key="3">
    <source>
        <dbReference type="ARBA" id="ARBA00004613"/>
    </source>
</evidence>
<dbReference type="AlphaFoldDB" id="A0AAC8Z0F8"/>
<dbReference type="SMART" id="SM00155">
    <property type="entry name" value="PLDc"/>
    <property type="match status" value="2"/>
</dbReference>
<gene>
    <name evidence="12" type="ORF">ATM17_11225</name>
</gene>
<dbReference type="KEGG" id="smaz:LH19_08615"/>
<accession>A0AAC8Z0F8</accession>
<evidence type="ECO:0000256" key="5">
    <source>
        <dbReference type="ARBA" id="ARBA00022525"/>
    </source>
</evidence>
<organism evidence="12 13">
    <name type="scientific">Sphingopyxis macrogoltabida</name>
    <name type="common">Sphingomonas macrogoltabidus</name>
    <dbReference type="NCBI Taxonomy" id="33050"/>
    <lineage>
        <taxon>Bacteria</taxon>
        <taxon>Pseudomonadati</taxon>
        <taxon>Pseudomonadota</taxon>
        <taxon>Alphaproteobacteria</taxon>
        <taxon>Sphingomonadales</taxon>
        <taxon>Sphingomonadaceae</taxon>
        <taxon>Sphingopyxis</taxon>
    </lineage>
</organism>
<evidence type="ECO:0000256" key="1">
    <source>
        <dbReference type="ARBA" id="ARBA00000798"/>
    </source>
</evidence>
<dbReference type="PROSITE" id="PS50035">
    <property type="entry name" value="PLD"/>
    <property type="match status" value="2"/>
</dbReference>
<dbReference type="RefSeq" id="WP_054727027.1">
    <property type="nucleotide sequence ID" value="NZ_CP009429.1"/>
</dbReference>
<dbReference type="Proteomes" id="UP000076088">
    <property type="component" value="Chromosome"/>
</dbReference>
<name>A0AAC8Z0F8_SPHMC</name>
<feature type="region of interest" description="Disordered" evidence="10">
    <location>
        <begin position="157"/>
        <end position="177"/>
    </location>
</feature>
<dbReference type="Pfam" id="PF13091">
    <property type="entry name" value="PLDc_2"/>
    <property type="match status" value="1"/>
</dbReference>
<keyword evidence="7" id="KW-0378">Hydrolase</keyword>
<evidence type="ECO:0000256" key="9">
    <source>
        <dbReference type="ARBA" id="ARBA00029594"/>
    </source>
</evidence>
<dbReference type="EMBL" id="CP013344">
    <property type="protein sequence ID" value="AMU89601.1"/>
    <property type="molecule type" value="Genomic_DNA"/>
</dbReference>
<evidence type="ECO:0000313" key="12">
    <source>
        <dbReference type="EMBL" id="AMU89601.1"/>
    </source>
</evidence>
<dbReference type="Gene3D" id="3.30.870.10">
    <property type="entry name" value="Endonuclease Chain A"/>
    <property type="match status" value="2"/>
</dbReference>
<feature type="domain" description="PLD phosphodiesterase" evidence="11">
    <location>
        <begin position="134"/>
        <end position="157"/>
    </location>
</feature>
<evidence type="ECO:0000256" key="4">
    <source>
        <dbReference type="ARBA" id="ARBA00018392"/>
    </source>
</evidence>
<dbReference type="PANTHER" id="PTHR18896:SF76">
    <property type="entry name" value="PHOSPHOLIPASE"/>
    <property type="match status" value="1"/>
</dbReference>
<dbReference type="PANTHER" id="PTHR18896">
    <property type="entry name" value="PHOSPHOLIPASE D"/>
    <property type="match status" value="1"/>
</dbReference>
<evidence type="ECO:0000256" key="6">
    <source>
        <dbReference type="ARBA" id="ARBA00022737"/>
    </source>
</evidence>
<sequence>MSEGALSPIVVEGRNCWRIERADKARMIVDAADYYALLERLMAGAKERILLIGWDFDPRIALKPDGQGQGEPLGDYLLRLAHEKPGRDIDILRWNFGGLKQFAMPRILSMVARWKLTRSISFRLDSAHPVGCSHHQKVAVFDDHLAVCGGIDVGSRRWDTREHKDGDPHRTDPGGKPYMPWHDSTMILAGAVGNALADLGNERWQRATKKPLRDIAGDGENWPDDLEPDFHGVEVAISRTRAEYEDCEEIREIEQLYLDMIAAAKRFIYFENQYFTCGKIAAAIAERLNEDDPPEFVMVMPETADGWLEQMAMDAARVKLVREIAKAKYGDRLKVYFPRTAGGEAIYVHAKTAIVDDRMIRVGSANMNNRSMGLDSECDVTIDAALSANTGVEPTIRRLRESLIAEHLGVEPVDVGRRFEGTGSLIETIEGLRGDGRSLELLDLTKPGPLDDYIAENELLDPDSPDAMFESLTERGLRKSWHRGRDWMKRHRPFGRRSG</sequence>
<dbReference type="CDD" id="cd09140">
    <property type="entry name" value="PLDc_vPLD1_2_like_bac_1"/>
    <property type="match status" value="1"/>
</dbReference>
<keyword evidence="8" id="KW-0443">Lipid metabolism</keyword>
<dbReference type="GO" id="GO:0004630">
    <property type="term" value="F:phospholipase D activity"/>
    <property type="evidence" value="ECO:0007669"/>
    <property type="project" value="UniProtKB-EC"/>
</dbReference>
<dbReference type="InterPro" id="IPR015679">
    <property type="entry name" value="PLipase_D_fam"/>
</dbReference>
<feature type="compositionally biased region" description="Basic and acidic residues" evidence="10">
    <location>
        <begin position="157"/>
        <end position="173"/>
    </location>
</feature>
<reference evidence="12 13" key="2">
    <citation type="journal article" date="2016" name="Genome Announc.">
        <title>Complete Genome Sequence of Sphingopyxis macrogoltabida Strain 203N (NBRC 111659), a Polyethylene Glycol Degrader.</title>
        <authorList>
            <person name="Ohtsubo Y."/>
            <person name="Nonoyama S."/>
            <person name="Nagata Y."/>
            <person name="Numata M."/>
            <person name="Tsuchikane K."/>
            <person name="Hosoyama A."/>
            <person name="Yamazoe A."/>
            <person name="Tsuda M."/>
            <person name="Fujita N."/>
            <person name="Kawai F."/>
        </authorList>
    </citation>
    <scope>NUCLEOTIDE SEQUENCE [LARGE SCALE GENOMIC DNA]</scope>
    <source>
        <strain evidence="12 13">203N</strain>
    </source>
</reference>
<comment type="subcellular location">
    <subcellularLocation>
        <location evidence="3">Secreted</location>
    </subcellularLocation>
</comment>
<dbReference type="SUPFAM" id="SSF56024">
    <property type="entry name" value="Phospholipase D/nuclease"/>
    <property type="match status" value="2"/>
</dbReference>
<dbReference type="GO" id="GO:0005576">
    <property type="term" value="C:extracellular region"/>
    <property type="evidence" value="ECO:0007669"/>
    <property type="project" value="UniProtKB-SubCell"/>
</dbReference>
<comment type="function">
    <text evidence="2">Could be a virulence factor.</text>
</comment>
<dbReference type="GO" id="GO:0009395">
    <property type="term" value="P:phospholipid catabolic process"/>
    <property type="evidence" value="ECO:0007669"/>
    <property type="project" value="TreeGrafter"/>
</dbReference>